<accession>A0A1S8RBH8</accession>
<dbReference type="GO" id="GO:0004750">
    <property type="term" value="F:D-ribulose-phosphate 3-epimerase activity"/>
    <property type="evidence" value="ECO:0007669"/>
    <property type="project" value="UniProtKB-EC"/>
</dbReference>
<protein>
    <recommendedName>
        <fullName evidence="7">ribulose-phosphate 3-epimerase</fullName>
        <ecNumber evidence="7">5.1.3.1</ecNumber>
    </recommendedName>
</protein>
<dbReference type="GO" id="GO:0005737">
    <property type="term" value="C:cytoplasm"/>
    <property type="evidence" value="ECO:0007669"/>
    <property type="project" value="UniProtKB-ARBA"/>
</dbReference>
<organism evidence="10 11">
    <name type="scientific">Clostridium beijerinckii</name>
    <name type="common">Clostridium MP</name>
    <dbReference type="NCBI Taxonomy" id="1520"/>
    <lineage>
        <taxon>Bacteria</taxon>
        <taxon>Bacillati</taxon>
        <taxon>Bacillota</taxon>
        <taxon>Clostridia</taxon>
        <taxon>Eubacteriales</taxon>
        <taxon>Clostridiaceae</taxon>
        <taxon>Clostridium</taxon>
    </lineage>
</organism>
<comment type="similarity">
    <text evidence="6">Belongs to the ribulose-phosphate 3-epimerase family.</text>
</comment>
<evidence type="ECO:0000313" key="10">
    <source>
        <dbReference type="EMBL" id="NRV08490.1"/>
    </source>
</evidence>
<dbReference type="Gene3D" id="3.20.20.70">
    <property type="entry name" value="Aldolase class I"/>
    <property type="match status" value="1"/>
</dbReference>
<name>A0A1S8RBH8_CLOBE</name>
<dbReference type="GO" id="GO:0005975">
    <property type="term" value="P:carbohydrate metabolic process"/>
    <property type="evidence" value="ECO:0007669"/>
    <property type="project" value="InterPro"/>
</dbReference>
<evidence type="ECO:0000256" key="2">
    <source>
        <dbReference type="ARBA" id="ARBA00001936"/>
    </source>
</evidence>
<dbReference type="NCBIfam" id="NF004076">
    <property type="entry name" value="PRK05581.1-4"/>
    <property type="match status" value="1"/>
</dbReference>
<reference evidence="10" key="1">
    <citation type="submission" date="2020-05" db="EMBL/GenBank/DDBJ databases">
        <title>Genomic insights into acetone-butanol-ethanol (ABE) fermentation by sequencing solventogenic clostridia strains.</title>
        <authorList>
            <person name="Brown S."/>
        </authorList>
    </citation>
    <scope>NUCLEOTIDE SEQUENCE</scope>
    <source>
        <strain evidence="10">DJ126</strain>
    </source>
</reference>
<evidence type="ECO:0000256" key="5">
    <source>
        <dbReference type="ARBA" id="ARBA00001954"/>
    </source>
</evidence>
<evidence type="ECO:0000256" key="6">
    <source>
        <dbReference type="ARBA" id="ARBA00009541"/>
    </source>
</evidence>
<sequence length="218" mass="24716">MKIAASIMCANQLELHSELKKLEDAKVDLLHCDVMDGVFVNNLAMGPYVLEQIKSVTNIPLDIHLATVDTLKYIDMYSYLNPEYISFHIEASKDVEIDIKKIKSKGIKASIAISPETSLESVKPYLQDIDMILVMTVNPGFSGQKFNYKVLDKLDELNKYLSTLSNRPLIEVDGCINKETVKELKHKQIDVYVLGTSALFNNKIEDYKSKINEIKEIK</sequence>
<evidence type="ECO:0000256" key="8">
    <source>
        <dbReference type="ARBA" id="ARBA00022723"/>
    </source>
</evidence>
<evidence type="ECO:0000256" key="4">
    <source>
        <dbReference type="ARBA" id="ARBA00001947"/>
    </source>
</evidence>
<dbReference type="PANTHER" id="PTHR11749">
    <property type="entry name" value="RIBULOSE-5-PHOSPHATE-3-EPIMERASE"/>
    <property type="match status" value="1"/>
</dbReference>
<dbReference type="FunFam" id="3.20.20.70:FF:000004">
    <property type="entry name" value="Ribulose-phosphate 3-epimerase"/>
    <property type="match status" value="1"/>
</dbReference>
<evidence type="ECO:0000256" key="3">
    <source>
        <dbReference type="ARBA" id="ARBA00001941"/>
    </source>
</evidence>
<dbReference type="AlphaFoldDB" id="A0A1S8RBH8"/>
<evidence type="ECO:0000256" key="1">
    <source>
        <dbReference type="ARBA" id="ARBA00001782"/>
    </source>
</evidence>
<evidence type="ECO:0000313" key="11">
    <source>
        <dbReference type="Proteomes" id="UP000821656"/>
    </source>
</evidence>
<dbReference type="RefSeq" id="WP_023973690.1">
    <property type="nucleotide sequence ID" value="NZ_JABAEL010000001.1"/>
</dbReference>
<comment type="cofactor">
    <cofactor evidence="4">
        <name>Zn(2+)</name>
        <dbReference type="ChEBI" id="CHEBI:29105"/>
    </cofactor>
</comment>
<evidence type="ECO:0000256" key="9">
    <source>
        <dbReference type="ARBA" id="ARBA00023235"/>
    </source>
</evidence>
<dbReference type="GO" id="GO:0046872">
    <property type="term" value="F:metal ion binding"/>
    <property type="evidence" value="ECO:0007669"/>
    <property type="project" value="UniProtKB-KW"/>
</dbReference>
<dbReference type="Proteomes" id="UP000821656">
    <property type="component" value="Unassembled WGS sequence"/>
</dbReference>
<comment type="cofactor">
    <cofactor evidence="5">
        <name>Fe(2+)</name>
        <dbReference type="ChEBI" id="CHEBI:29033"/>
    </cofactor>
</comment>
<keyword evidence="8" id="KW-0479">Metal-binding</keyword>
<dbReference type="InterPro" id="IPR000056">
    <property type="entry name" value="Ribul_P_3_epim-like"/>
</dbReference>
<comment type="cofactor">
    <cofactor evidence="2">
        <name>Mn(2+)</name>
        <dbReference type="ChEBI" id="CHEBI:29035"/>
    </cofactor>
</comment>
<proteinExistence type="inferred from homology"/>
<dbReference type="InterPro" id="IPR013785">
    <property type="entry name" value="Aldolase_TIM"/>
</dbReference>
<dbReference type="PROSITE" id="PS01086">
    <property type="entry name" value="RIBUL_P_3_EPIMER_2"/>
    <property type="match status" value="1"/>
</dbReference>
<comment type="caution">
    <text evidence="10">The sequence shown here is derived from an EMBL/GenBank/DDBJ whole genome shotgun (WGS) entry which is preliminary data.</text>
</comment>
<dbReference type="SUPFAM" id="SSF51366">
    <property type="entry name" value="Ribulose-phoshate binding barrel"/>
    <property type="match status" value="1"/>
</dbReference>
<gene>
    <name evidence="10" type="ORF">DFH45_001453</name>
</gene>
<comment type="cofactor">
    <cofactor evidence="3">
        <name>Co(2+)</name>
        <dbReference type="ChEBI" id="CHEBI:48828"/>
    </cofactor>
</comment>
<comment type="catalytic activity">
    <reaction evidence="1">
        <text>D-ribulose 5-phosphate = D-xylulose 5-phosphate</text>
        <dbReference type="Rhea" id="RHEA:13677"/>
        <dbReference type="ChEBI" id="CHEBI:57737"/>
        <dbReference type="ChEBI" id="CHEBI:58121"/>
        <dbReference type="EC" id="5.1.3.1"/>
    </reaction>
</comment>
<dbReference type="EMBL" id="JABSXK010000001">
    <property type="protein sequence ID" value="NRV08490.1"/>
    <property type="molecule type" value="Genomic_DNA"/>
</dbReference>
<evidence type="ECO:0000256" key="7">
    <source>
        <dbReference type="ARBA" id="ARBA00013188"/>
    </source>
</evidence>
<keyword evidence="9 10" id="KW-0413">Isomerase</keyword>
<dbReference type="Pfam" id="PF00834">
    <property type="entry name" value="Ribul_P_3_epim"/>
    <property type="match status" value="1"/>
</dbReference>
<dbReference type="CDD" id="cd00429">
    <property type="entry name" value="RPE"/>
    <property type="match status" value="1"/>
</dbReference>
<dbReference type="InterPro" id="IPR011060">
    <property type="entry name" value="RibuloseP-bd_barrel"/>
</dbReference>
<dbReference type="EC" id="5.1.3.1" evidence="7"/>